<dbReference type="Gene3D" id="3.40.50.1110">
    <property type="entry name" value="SGNH hydrolase"/>
    <property type="match status" value="1"/>
</dbReference>
<evidence type="ECO:0000259" key="2">
    <source>
        <dbReference type="Pfam" id="PF13472"/>
    </source>
</evidence>
<keyword evidence="1" id="KW-0812">Transmembrane</keyword>
<evidence type="ECO:0000313" key="3">
    <source>
        <dbReference type="EMBL" id="KRM76783.1"/>
    </source>
</evidence>
<evidence type="ECO:0000256" key="1">
    <source>
        <dbReference type="SAM" id="Phobius"/>
    </source>
</evidence>
<accession>A0A0R2BBB8</accession>
<keyword evidence="3" id="KW-0378">Hydrolase</keyword>
<dbReference type="InterPro" id="IPR051532">
    <property type="entry name" value="Ester_Hydrolysis_Enzymes"/>
</dbReference>
<feature type="transmembrane region" description="Helical" evidence="1">
    <location>
        <begin position="7"/>
        <end position="29"/>
    </location>
</feature>
<dbReference type="GO" id="GO:0004622">
    <property type="term" value="F:phosphatidylcholine lysophospholipase activity"/>
    <property type="evidence" value="ECO:0007669"/>
    <property type="project" value="TreeGrafter"/>
</dbReference>
<dbReference type="RefSeq" id="WP_056958387.1">
    <property type="nucleotide sequence ID" value="NZ_AYYN01000030.1"/>
</dbReference>
<dbReference type="EMBL" id="AYYN01000030">
    <property type="protein sequence ID" value="KRM76783.1"/>
    <property type="molecule type" value="Genomic_DNA"/>
</dbReference>
<dbReference type="PANTHER" id="PTHR30383:SF27">
    <property type="entry name" value="SPORE GERMINATION LIPASE LIPC"/>
    <property type="match status" value="1"/>
</dbReference>
<dbReference type="InterPro" id="IPR036514">
    <property type="entry name" value="SGNH_hydro_sf"/>
</dbReference>
<dbReference type="Proteomes" id="UP000051612">
    <property type="component" value="Unassembled WGS sequence"/>
</dbReference>
<dbReference type="PANTHER" id="PTHR30383">
    <property type="entry name" value="THIOESTERASE 1/PROTEASE 1/LYSOPHOSPHOLIPASE L1"/>
    <property type="match status" value="1"/>
</dbReference>
<dbReference type="Pfam" id="PF13472">
    <property type="entry name" value="Lipase_GDSL_2"/>
    <property type="match status" value="1"/>
</dbReference>
<name>A0A0R2BBB8_9LACO</name>
<reference evidence="3 4" key="1">
    <citation type="journal article" date="2015" name="Genome Announc.">
        <title>Expanding the biotechnology potential of lactobacilli through comparative genomics of 213 strains and associated genera.</title>
        <authorList>
            <person name="Sun Z."/>
            <person name="Harris H.M."/>
            <person name="McCann A."/>
            <person name="Guo C."/>
            <person name="Argimon S."/>
            <person name="Zhang W."/>
            <person name="Yang X."/>
            <person name="Jeffery I.B."/>
            <person name="Cooney J.C."/>
            <person name="Kagawa T.F."/>
            <person name="Liu W."/>
            <person name="Song Y."/>
            <person name="Salvetti E."/>
            <person name="Wrobel A."/>
            <person name="Rasinkangas P."/>
            <person name="Parkhill J."/>
            <person name="Rea M.C."/>
            <person name="O'Sullivan O."/>
            <person name="Ritari J."/>
            <person name="Douillard F.P."/>
            <person name="Paul Ross R."/>
            <person name="Yang R."/>
            <person name="Briner A.E."/>
            <person name="Felis G.E."/>
            <person name="de Vos W.M."/>
            <person name="Barrangou R."/>
            <person name="Klaenhammer T.R."/>
            <person name="Caufield P.W."/>
            <person name="Cui Y."/>
            <person name="Zhang H."/>
            <person name="O'Toole P.W."/>
        </authorList>
    </citation>
    <scope>NUCLEOTIDE SEQUENCE [LARGE SCALE GENOMIC DNA]</scope>
    <source>
        <strain evidence="3 4">DSM 20452</strain>
    </source>
</reference>
<protein>
    <submittedName>
        <fullName evidence="3">Lipase acylhydrolase</fullName>
    </submittedName>
</protein>
<dbReference type="PATRIC" id="fig|1423772.3.peg.1439"/>
<dbReference type="SUPFAM" id="SSF52266">
    <property type="entry name" value="SGNH hydrolase"/>
    <property type="match status" value="1"/>
</dbReference>
<dbReference type="AlphaFoldDB" id="A0A0R2BBB8"/>
<dbReference type="CDD" id="cd04506">
    <property type="entry name" value="SGNH_hydrolase_YpmR_like"/>
    <property type="match status" value="1"/>
</dbReference>
<gene>
    <name evidence="3" type="ORF">FC48_GL001348</name>
</gene>
<comment type="caution">
    <text evidence="3">The sequence shown here is derived from an EMBL/GenBank/DDBJ whole genome shotgun (WGS) entry which is preliminary data.</text>
</comment>
<evidence type="ECO:0000313" key="4">
    <source>
        <dbReference type="Proteomes" id="UP000051612"/>
    </source>
</evidence>
<keyword evidence="1" id="KW-1133">Transmembrane helix</keyword>
<keyword evidence="1" id="KW-0472">Membrane</keyword>
<feature type="domain" description="SGNH hydrolase-type esterase" evidence="2">
    <location>
        <begin position="61"/>
        <end position="292"/>
    </location>
</feature>
<proteinExistence type="predicted"/>
<sequence>MKAIKKIAAFVGCIVGVAAVFYLILQLVLPQKQELDPVKKVTAKVERATTKKVKPTLTLTALGDSLTFGVGDTTDKGGYVGLIKTKLEQKQALTVTTHNYGKTGDRSDQIKQRVLASKQLQSDLKKADVITMTVGGNDLMKVLQQNFNSLAENKLSNAMPKAKAQYATELQSLLTTVRQYNKTAPIFLISVYNPFYVYFPTLTQMQQYTDEWNEVAKDTIANEAKIYFVDVNKQLSEGQYYGRSKATLQKNATIDLNEVADSKLEQLLSDDKEKNDYLSDEDHFHPNDKGYRYITARLYQVMLKHKSTWLEGEK</sequence>
<organism evidence="3 4">
    <name type="scientific">Ligilactobacillus murinus DSM 20452 = NBRC 14221</name>
    <dbReference type="NCBI Taxonomy" id="1423772"/>
    <lineage>
        <taxon>Bacteria</taxon>
        <taxon>Bacillati</taxon>
        <taxon>Bacillota</taxon>
        <taxon>Bacilli</taxon>
        <taxon>Lactobacillales</taxon>
        <taxon>Lactobacillaceae</taxon>
        <taxon>Ligilactobacillus</taxon>
    </lineage>
</organism>
<dbReference type="InterPro" id="IPR013830">
    <property type="entry name" value="SGNH_hydro"/>
</dbReference>